<feature type="binding site" evidence="3">
    <location>
        <position position="340"/>
    </location>
    <ligand>
        <name>CTP</name>
        <dbReference type="ChEBI" id="CHEBI:37563"/>
    </ligand>
</feature>
<evidence type="ECO:0000259" key="6">
    <source>
        <dbReference type="Pfam" id="PF04127"/>
    </source>
</evidence>
<dbReference type="EC" id="6.3.2.5" evidence="3"/>
<reference evidence="8" key="1">
    <citation type="journal article" date="2019" name="Int. J. Syst. Evol. Microbiol.">
        <title>The Global Catalogue of Microorganisms (GCM) 10K type strain sequencing project: providing services to taxonomists for standard genome sequencing and annotation.</title>
        <authorList>
            <consortium name="The Broad Institute Genomics Platform"/>
            <consortium name="The Broad Institute Genome Sequencing Center for Infectious Disease"/>
            <person name="Wu L."/>
            <person name="Ma J."/>
        </authorList>
    </citation>
    <scope>NUCLEOTIDE SEQUENCE [LARGE SCALE GENOMIC DNA]</scope>
    <source>
        <strain evidence="8">JCM 31920</strain>
    </source>
</reference>
<keyword evidence="8" id="KW-1185">Reference proteome</keyword>
<comment type="catalytic activity">
    <reaction evidence="3 4">
        <text>N-[(R)-4-phosphopantothenoyl]-L-cysteine + H(+) = (R)-4'-phosphopantetheine + CO2</text>
        <dbReference type="Rhea" id="RHEA:16793"/>
        <dbReference type="ChEBI" id="CHEBI:15378"/>
        <dbReference type="ChEBI" id="CHEBI:16526"/>
        <dbReference type="ChEBI" id="CHEBI:59458"/>
        <dbReference type="ChEBI" id="CHEBI:61723"/>
        <dbReference type="EC" id="4.1.1.36"/>
    </reaction>
</comment>
<comment type="pathway">
    <text evidence="3 4">Cofactor biosynthesis; coenzyme A biosynthesis; CoA from (R)-pantothenate: step 2/5.</text>
</comment>
<comment type="cofactor">
    <cofactor evidence="3">
        <name>FMN</name>
        <dbReference type="ChEBI" id="CHEBI:58210"/>
    </cofactor>
    <text evidence="3">Binds 1 FMN per subunit.</text>
</comment>
<keyword evidence="2 3" id="KW-0456">Lyase</keyword>
<dbReference type="SUPFAM" id="SSF102645">
    <property type="entry name" value="CoaB-like"/>
    <property type="match status" value="1"/>
</dbReference>
<comment type="cofactor">
    <cofactor evidence="3">
        <name>Mg(2+)</name>
        <dbReference type="ChEBI" id="CHEBI:18420"/>
    </cofactor>
</comment>
<comment type="similarity">
    <text evidence="3 4">In the N-terminal section; belongs to the HFCD (homo-oligomeric flavin containing Cys decarboxylase) superfamily.</text>
</comment>
<dbReference type="InterPro" id="IPR035929">
    <property type="entry name" value="CoaB-like_sf"/>
</dbReference>
<evidence type="ECO:0000256" key="2">
    <source>
        <dbReference type="ARBA" id="ARBA00023239"/>
    </source>
</evidence>
<keyword evidence="3" id="KW-0460">Magnesium</keyword>
<comment type="function">
    <text evidence="3">Catalyzes two sequential steps in the biosynthesis of coenzyme A. In the first step cysteine is conjugated to 4'-phosphopantothenate to form 4-phosphopantothenoylcysteine. In the second step the latter compound is decarboxylated to form 4'-phosphopantotheine.</text>
</comment>
<keyword evidence="3" id="KW-0511">Multifunctional enzyme</keyword>
<dbReference type="GO" id="GO:0016874">
    <property type="term" value="F:ligase activity"/>
    <property type="evidence" value="ECO:0007669"/>
    <property type="project" value="UniProtKB-KW"/>
</dbReference>
<proteinExistence type="inferred from homology"/>
<feature type="domain" description="Flavoprotein" evidence="5">
    <location>
        <begin position="7"/>
        <end position="177"/>
    </location>
</feature>
<dbReference type="RefSeq" id="WP_345031322.1">
    <property type="nucleotide sequence ID" value="NZ_BAABEY010000031.1"/>
</dbReference>
<dbReference type="Pfam" id="PF02441">
    <property type="entry name" value="Flavoprotein"/>
    <property type="match status" value="1"/>
</dbReference>
<dbReference type="HAMAP" id="MF_02225">
    <property type="entry name" value="CoaBC"/>
    <property type="match status" value="1"/>
</dbReference>
<organism evidence="7 8">
    <name type="scientific">Ravibacter arvi</name>
    <dbReference type="NCBI Taxonomy" id="2051041"/>
    <lineage>
        <taxon>Bacteria</taxon>
        <taxon>Pseudomonadati</taxon>
        <taxon>Bacteroidota</taxon>
        <taxon>Cytophagia</taxon>
        <taxon>Cytophagales</taxon>
        <taxon>Spirosomataceae</taxon>
        <taxon>Ravibacter</taxon>
    </lineage>
</organism>
<dbReference type="InterPro" id="IPR036551">
    <property type="entry name" value="Flavin_trans-like"/>
</dbReference>
<dbReference type="InterPro" id="IPR003382">
    <property type="entry name" value="Flavoprotein"/>
</dbReference>
<comment type="caution">
    <text evidence="3">Lacks conserved residue(s) required for the propagation of feature annotation.</text>
</comment>
<keyword evidence="3 4" id="KW-0436">Ligase</keyword>
<evidence type="ECO:0000256" key="1">
    <source>
        <dbReference type="ARBA" id="ARBA00022793"/>
    </source>
</evidence>
<dbReference type="InterPro" id="IPR007085">
    <property type="entry name" value="DNA/pantothenate-metab_flavo_C"/>
</dbReference>
<keyword evidence="1 3" id="KW-0210">Decarboxylase</keyword>
<evidence type="ECO:0000256" key="4">
    <source>
        <dbReference type="RuleBase" id="RU364078"/>
    </source>
</evidence>
<feature type="binding site" evidence="3">
    <location>
        <position position="291"/>
    </location>
    <ligand>
        <name>CTP</name>
        <dbReference type="ChEBI" id="CHEBI:37563"/>
    </ligand>
</feature>
<evidence type="ECO:0000313" key="8">
    <source>
        <dbReference type="Proteomes" id="UP001501508"/>
    </source>
</evidence>
<keyword evidence="3 4" id="KW-0288">FMN</keyword>
<protein>
    <recommendedName>
        <fullName evidence="3">Coenzyme A biosynthesis bifunctional protein CoaBC</fullName>
    </recommendedName>
    <alternativeName>
        <fullName evidence="3">DNA/pantothenate metabolism flavoprotein</fullName>
    </alternativeName>
    <alternativeName>
        <fullName evidence="3">Phosphopantothenoylcysteine synthetase/decarboxylase</fullName>
        <shortName evidence="3">PPCS-PPCDC</shortName>
    </alternativeName>
    <domain>
        <recommendedName>
            <fullName evidence="3">Phosphopantothenoylcysteine decarboxylase</fullName>
            <shortName evidence="3">PPC decarboxylase</shortName>
            <shortName evidence="3">PPC-DC</shortName>
            <ecNumber evidence="3">4.1.1.36</ecNumber>
        </recommendedName>
        <alternativeName>
            <fullName evidence="3">CoaC</fullName>
        </alternativeName>
    </domain>
    <domain>
        <recommendedName>
            <fullName evidence="3">Phosphopantothenate--cysteine ligase</fullName>
            <ecNumber evidence="3">6.3.2.5</ecNumber>
        </recommendedName>
        <alternativeName>
            <fullName evidence="3">CoaB</fullName>
        </alternativeName>
        <alternativeName>
            <fullName evidence="3">Phosphopantothenoylcysteine synthetase</fullName>
            <shortName evidence="3">PPC synthetase</shortName>
            <shortName evidence="3">PPC-S</shortName>
        </alternativeName>
    </domain>
</protein>
<comment type="pathway">
    <text evidence="3 4">Cofactor biosynthesis; coenzyme A biosynthesis; CoA from (R)-pantothenate: step 3/5.</text>
</comment>
<keyword evidence="3" id="KW-0479">Metal-binding</keyword>
<name>A0ABP8M6R2_9BACT</name>
<sequence>MKPLQSKKILIGVTGSIAAYKVCHLVRLLVKEGAEVRVIMTASARDFVTPLTLSTLSKNPVLGSFFEDRETGVWNNHVELGLWADILLIAPATAHTLAKCANGICDDLLQAVYLSMRSGVYFAPAMDLDMLQHPATQANLDRIRSFGNRVINPGYGELASGLTGAGRMAEPEEILQVLTVHFSARPEAAGKKVLITAGPTQEDLDPVRFISNHSSGKMGYALAKAFSNAGCEVTVIAGPVKLAAPEVSEFVPVRSAREMYEATVSRFEKFDLIIFAAAVADYAPAHKAPEKIKKDGDTLSLDLVKTIDIAATIGRSRLSHQLLMGFALETQHELENAKAKLAKKNFDFVVLNSLKDAGAGFGHETNKIRVIDREQNVTTFDLKPKNEVANDLLEIILNKWQKEQQFS</sequence>
<dbReference type="Gene3D" id="3.40.50.10300">
    <property type="entry name" value="CoaB-like"/>
    <property type="match status" value="1"/>
</dbReference>
<gene>
    <name evidence="3 7" type="primary">coaBC</name>
    <name evidence="7" type="ORF">GCM10023091_33510</name>
</gene>
<accession>A0ABP8M6R2</accession>
<feature type="binding site" evidence="3">
    <location>
        <position position="344"/>
    </location>
    <ligand>
        <name>CTP</name>
        <dbReference type="ChEBI" id="CHEBI:37563"/>
    </ligand>
</feature>
<dbReference type="Proteomes" id="UP001501508">
    <property type="component" value="Unassembled WGS sequence"/>
</dbReference>
<dbReference type="PANTHER" id="PTHR14359">
    <property type="entry name" value="HOMO-OLIGOMERIC FLAVIN CONTAINING CYS DECARBOXYLASE FAMILY"/>
    <property type="match status" value="1"/>
</dbReference>
<feature type="region of interest" description="Phosphopantothenate--cysteine ligase" evidence="3">
    <location>
        <begin position="193"/>
        <end position="407"/>
    </location>
</feature>
<dbReference type="SUPFAM" id="SSF52507">
    <property type="entry name" value="Homo-oligomeric flavin-containing Cys decarboxylases, HFCD"/>
    <property type="match status" value="1"/>
</dbReference>
<comment type="caution">
    <text evidence="7">The sequence shown here is derived from an EMBL/GenBank/DDBJ whole genome shotgun (WGS) entry which is preliminary data.</text>
</comment>
<dbReference type="Pfam" id="PF04127">
    <property type="entry name" value="DFP"/>
    <property type="match status" value="1"/>
</dbReference>
<feature type="binding site" evidence="3">
    <location>
        <position position="326"/>
    </location>
    <ligand>
        <name>CTP</name>
        <dbReference type="ChEBI" id="CHEBI:37563"/>
    </ligand>
</feature>
<comment type="similarity">
    <text evidence="3 4">In the C-terminal section; belongs to the PPC synthetase family.</text>
</comment>
<comment type="function">
    <text evidence="4">Catalyzes two steps in the biosynthesis of coenzyme A. In the first step cysteine is conjugated to 4'-phosphopantothenate to form 4-phosphopantothenoylcysteine, in the latter compound is decarboxylated to form 4'-phosphopantotheine.</text>
</comment>
<dbReference type="Gene3D" id="3.40.50.1950">
    <property type="entry name" value="Flavin prenyltransferase-like"/>
    <property type="match status" value="1"/>
</dbReference>
<dbReference type="PANTHER" id="PTHR14359:SF6">
    <property type="entry name" value="PHOSPHOPANTOTHENOYLCYSTEINE DECARBOXYLASE"/>
    <property type="match status" value="1"/>
</dbReference>
<dbReference type="EC" id="4.1.1.36" evidence="3"/>
<keyword evidence="3 4" id="KW-0285">Flavoprotein</keyword>
<dbReference type="NCBIfam" id="TIGR00521">
    <property type="entry name" value="coaBC_dfp"/>
    <property type="match status" value="1"/>
</dbReference>
<feature type="binding site" evidence="3">
    <location>
        <position position="281"/>
    </location>
    <ligand>
        <name>CTP</name>
        <dbReference type="ChEBI" id="CHEBI:37563"/>
    </ligand>
</feature>
<evidence type="ECO:0000259" key="5">
    <source>
        <dbReference type="Pfam" id="PF02441"/>
    </source>
</evidence>
<dbReference type="EMBL" id="BAABEY010000031">
    <property type="protein sequence ID" value="GAA4444010.1"/>
    <property type="molecule type" value="Genomic_DNA"/>
</dbReference>
<evidence type="ECO:0000313" key="7">
    <source>
        <dbReference type="EMBL" id="GAA4444010.1"/>
    </source>
</evidence>
<feature type="domain" description="DNA/pantothenate metabolism flavoprotein C-terminal" evidence="6">
    <location>
        <begin position="189"/>
        <end position="397"/>
    </location>
</feature>
<evidence type="ECO:0000256" key="3">
    <source>
        <dbReference type="HAMAP-Rule" id="MF_02225"/>
    </source>
</evidence>
<feature type="region of interest" description="Phosphopantothenoylcysteine decarboxylase" evidence="3">
    <location>
        <begin position="1"/>
        <end position="192"/>
    </location>
</feature>
<dbReference type="InterPro" id="IPR005252">
    <property type="entry name" value="CoaBC"/>
</dbReference>
<comment type="catalytic activity">
    <reaction evidence="3 4">
        <text>(R)-4'-phosphopantothenate + L-cysteine + CTP = N-[(R)-4-phosphopantothenoyl]-L-cysteine + CMP + diphosphate + H(+)</text>
        <dbReference type="Rhea" id="RHEA:19397"/>
        <dbReference type="ChEBI" id="CHEBI:10986"/>
        <dbReference type="ChEBI" id="CHEBI:15378"/>
        <dbReference type="ChEBI" id="CHEBI:33019"/>
        <dbReference type="ChEBI" id="CHEBI:35235"/>
        <dbReference type="ChEBI" id="CHEBI:37563"/>
        <dbReference type="ChEBI" id="CHEBI:59458"/>
        <dbReference type="ChEBI" id="CHEBI:60377"/>
        <dbReference type="EC" id="6.3.2.5"/>
    </reaction>
</comment>